<protein>
    <submittedName>
        <fullName evidence="2">Uncharacterized protein</fullName>
    </submittedName>
</protein>
<dbReference type="AlphaFoldDB" id="A0A7S1JV11"/>
<sequence length="138" mass="15853">MDQCALETDQQTNTLSIIKQSTGGGRHRERNLCIRNSTKARQGRAGHTHTHTYTYKHTYTYRVQTDRQTTYETLCQKSASHRHPSSTHPQPHPHSHPFTAAQARCKKNNQTRTPAQRTYLLSIYVCVCHLIVCLDVTH</sequence>
<feature type="compositionally biased region" description="Basic residues" evidence="1">
    <location>
        <begin position="79"/>
        <end position="95"/>
    </location>
</feature>
<accession>A0A7S1JV11</accession>
<organism evidence="2">
    <name type="scientific">Vitrella brassicaformis</name>
    <dbReference type="NCBI Taxonomy" id="1169539"/>
    <lineage>
        <taxon>Eukaryota</taxon>
        <taxon>Sar</taxon>
        <taxon>Alveolata</taxon>
        <taxon>Colpodellida</taxon>
        <taxon>Vitrellaceae</taxon>
        <taxon>Vitrella</taxon>
    </lineage>
</organism>
<evidence type="ECO:0000256" key="1">
    <source>
        <dbReference type="SAM" id="MobiDB-lite"/>
    </source>
</evidence>
<reference evidence="2" key="1">
    <citation type="submission" date="2021-01" db="EMBL/GenBank/DDBJ databases">
        <authorList>
            <person name="Corre E."/>
            <person name="Pelletier E."/>
            <person name="Niang G."/>
            <person name="Scheremetjew M."/>
            <person name="Finn R."/>
            <person name="Kale V."/>
            <person name="Holt S."/>
            <person name="Cochrane G."/>
            <person name="Meng A."/>
            <person name="Brown T."/>
            <person name="Cohen L."/>
        </authorList>
    </citation>
    <scope>NUCLEOTIDE SEQUENCE</scope>
    <source>
        <strain evidence="2">CCMP3346</strain>
    </source>
</reference>
<dbReference type="EMBL" id="HBGB01017974">
    <property type="protein sequence ID" value="CAD9055339.1"/>
    <property type="molecule type" value="Transcribed_RNA"/>
</dbReference>
<name>A0A7S1JV11_9ALVE</name>
<evidence type="ECO:0000313" key="2">
    <source>
        <dbReference type="EMBL" id="CAD9055339.1"/>
    </source>
</evidence>
<feature type="region of interest" description="Disordered" evidence="1">
    <location>
        <begin position="76"/>
        <end position="98"/>
    </location>
</feature>
<proteinExistence type="predicted"/>
<gene>
    <name evidence="2" type="ORF">VBRA1451_LOCUS10404</name>
</gene>